<keyword evidence="6" id="KW-0170">Cobalt</keyword>
<dbReference type="Gene3D" id="3.20.20.20">
    <property type="entry name" value="Dihydropteroate synthase-like"/>
    <property type="match status" value="1"/>
</dbReference>
<keyword evidence="2" id="KW-0489">Methyltransferase</keyword>
<evidence type="ECO:0000259" key="7">
    <source>
        <dbReference type="PROSITE" id="PS50972"/>
    </source>
</evidence>
<proteinExistence type="inferred from homology"/>
<dbReference type="InterPro" id="IPR000489">
    <property type="entry name" value="Pterin-binding_dom"/>
</dbReference>
<accession>A0A0F9CI33</accession>
<keyword evidence="3" id="KW-0846">Cobalamin</keyword>
<dbReference type="GO" id="GO:0005829">
    <property type="term" value="C:cytosol"/>
    <property type="evidence" value="ECO:0007669"/>
    <property type="project" value="TreeGrafter"/>
</dbReference>
<dbReference type="GO" id="GO:0046653">
    <property type="term" value="P:tetrahydrofolate metabolic process"/>
    <property type="evidence" value="ECO:0007669"/>
    <property type="project" value="TreeGrafter"/>
</dbReference>
<dbReference type="GO" id="GO:0046872">
    <property type="term" value="F:metal ion binding"/>
    <property type="evidence" value="ECO:0007669"/>
    <property type="project" value="UniProtKB-KW"/>
</dbReference>
<organism evidence="8">
    <name type="scientific">marine sediment metagenome</name>
    <dbReference type="NCBI Taxonomy" id="412755"/>
    <lineage>
        <taxon>unclassified sequences</taxon>
        <taxon>metagenomes</taxon>
        <taxon>ecological metagenomes</taxon>
    </lineage>
</organism>
<evidence type="ECO:0000313" key="8">
    <source>
        <dbReference type="EMBL" id="KKL48973.1"/>
    </source>
</evidence>
<dbReference type="GO" id="GO:0031419">
    <property type="term" value="F:cobalamin binding"/>
    <property type="evidence" value="ECO:0007669"/>
    <property type="project" value="UniProtKB-KW"/>
</dbReference>
<gene>
    <name evidence="8" type="ORF">LCGC14_2320160</name>
</gene>
<comment type="caution">
    <text evidence="8">The sequence shown here is derived from an EMBL/GenBank/DDBJ whole genome shotgun (WGS) entry which is preliminary data.</text>
</comment>
<keyword evidence="4" id="KW-0808">Transferase</keyword>
<comment type="similarity">
    <text evidence="1">Belongs to the vitamin-B12 dependent methionine synthase family.</text>
</comment>
<sequence>MIIVGELINASRKSISTAIEAQDTEAIQKVAKDQFEAGANYIDVNAGVFVGKEPEYLEWLVSAVQAVVDVPCCIDSPDPKAIEAALLIHKGAAMINSISLEKERFDNLLPIVAGTDLKVVALCMSDQGMPQTAEQRLAIADPLINSLLKNNIPMENIYIDPLVQPVSTNDVFGQQFLEAIDMITTRYKGIHTMCGLSNISYGLPLRKLLNQTFAAMAVAKGLDGLIINPLDQRMMATLIAAEALIGRDSFCGQYLTAYRAKRLDSFVTK</sequence>
<dbReference type="NCBIfam" id="NF005719">
    <property type="entry name" value="PRK07535.1"/>
    <property type="match status" value="1"/>
</dbReference>
<evidence type="ECO:0000256" key="4">
    <source>
        <dbReference type="ARBA" id="ARBA00022679"/>
    </source>
</evidence>
<evidence type="ECO:0000256" key="6">
    <source>
        <dbReference type="ARBA" id="ARBA00023285"/>
    </source>
</evidence>
<evidence type="ECO:0000256" key="5">
    <source>
        <dbReference type="ARBA" id="ARBA00022723"/>
    </source>
</evidence>
<dbReference type="Pfam" id="PF00809">
    <property type="entry name" value="Pterin_bind"/>
    <property type="match status" value="1"/>
</dbReference>
<dbReference type="InterPro" id="IPR011005">
    <property type="entry name" value="Dihydropteroate_synth-like_sf"/>
</dbReference>
<evidence type="ECO:0000256" key="1">
    <source>
        <dbReference type="ARBA" id="ARBA00010398"/>
    </source>
</evidence>
<dbReference type="PROSITE" id="PS50972">
    <property type="entry name" value="PTERIN_BINDING"/>
    <property type="match status" value="1"/>
</dbReference>
<dbReference type="AlphaFoldDB" id="A0A0F9CI33"/>
<dbReference type="PANTHER" id="PTHR45833:SF1">
    <property type="entry name" value="METHIONINE SYNTHASE"/>
    <property type="match status" value="1"/>
</dbReference>
<feature type="domain" description="Pterin-binding" evidence="7">
    <location>
        <begin position="1"/>
        <end position="245"/>
    </location>
</feature>
<evidence type="ECO:0000256" key="2">
    <source>
        <dbReference type="ARBA" id="ARBA00022603"/>
    </source>
</evidence>
<dbReference type="SUPFAM" id="SSF51717">
    <property type="entry name" value="Dihydropteroate synthetase-like"/>
    <property type="match status" value="1"/>
</dbReference>
<dbReference type="GO" id="GO:0032259">
    <property type="term" value="P:methylation"/>
    <property type="evidence" value="ECO:0007669"/>
    <property type="project" value="UniProtKB-KW"/>
</dbReference>
<dbReference type="GO" id="GO:0050667">
    <property type="term" value="P:homocysteine metabolic process"/>
    <property type="evidence" value="ECO:0007669"/>
    <property type="project" value="TreeGrafter"/>
</dbReference>
<keyword evidence="5" id="KW-0479">Metal-binding</keyword>
<protein>
    <recommendedName>
        <fullName evidence="7">Pterin-binding domain-containing protein</fullName>
    </recommendedName>
</protein>
<dbReference type="PANTHER" id="PTHR45833">
    <property type="entry name" value="METHIONINE SYNTHASE"/>
    <property type="match status" value="1"/>
</dbReference>
<dbReference type="EMBL" id="LAZR01033130">
    <property type="protein sequence ID" value="KKL48973.1"/>
    <property type="molecule type" value="Genomic_DNA"/>
</dbReference>
<reference evidence="8" key="1">
    <citation type="journal article" date="2015" name="Nature">
        <title>Complex archaea that bridge the gap between prokaryotes and eukaryotes.</title>
        <authorList>
            <person name="Spang A."/>
            <person name="Saw J.H."/>
            <person name="Jorgensen S.L."/>
            <person name="Zaremba-Niedzwiedzka K."/>
            <person name="Martijn J."/>
            <person name="Lind A.E."/>
            <person name="van Eijk R."/>
            <person name="Schleper C."/>
            <person name="Guy L."/>
            <person name="Ettema T.J."/>
        </authorList>
    </citation>
    <scope>NUCLEOTIDE SEQUENCE</scope>
</reference>
<name>A0A0F9CI33_9ZZZZ</name>
<evidence type="ECO:0000256" key="3">
    <source>
        <dbReference type="ARBA" id="ARBA00022628"/>
    </source>
</evidence>
<dbReference type="GO" id="GO:0008705">
    <property type="term" value="F:methionine synthase activity"/>
    <property type="evidence" value="ECO:0007669"/>
    <property type="project" value="TreeGrafter"/>
</dbReference>
<dbReference type="InterPro" id="IPR050554">
    <property type="entry name" value="Met_Synthase/Corrinoid"/>
</dbReference>